<dbReference type="EMBL" id="CM001368">
    <property type="protein sequence ID" value="EHJ49487.1"/>
    <property type="molecule type" value="Genomic_DNA"/>
</dbReference>
<keyword evidence="1" id="KW-0175">Coiled coil</keyword>
<reference evidence="4" key="1">
    <citation type="journal article" date="2015" name="Genome Announc.">
        <title>High-Quality Draft Genome Sequence of Desulfovibrio carbinoliphilus FW-101-2B, an Organic Acid-Oxidizing Sulfate-Reducing Bacterium Isolated from Uranium(VI)-Contaminated Groundwater.</title>
        <authorList>
            <person name="Ramsay B.D."/>
            <person name="Hwang C."/>
            <person name="Woo H.L."/>
            <person name="Carroll S.L."/>
            <person name="Lucas S."/>
            <person name="Han J."/>
            <person name="Lapidus A.L."/>
            <person name="Cheng J.F."/>
            <person name="Goodwin L.A."/>
            <person name="Pitluck S."/>
            <person name="Peters L."/>
            <person name="Chertkov O."/>
            <person name="Held B."/>
            <person name="Detter J.C."/>
            <person name="Han C.S."/>
            <person name="Tapia R."/>
            <person name="Land M.L."/>
            <person name="Hauser L.J."/>
            <person name="Kyrpides N.C."/>
            <person name="Ivanova N.N."/>
            <person name="Mikhailova N."/>
            <person name="Pagani I."/>
            <person name="Woyke T."/>
            <person name="Arkin A.P."/>
            <person name="Dehal P."/>
            <person name="Chivian D."/>
            <person name="Criddle C.S."/>
            <person name="Wu W."/>
            <person name="Chakraborty R."/>
            <person name="Hazen T.C."/>
            <person name="Fields M.W."/>
        </authorList>
    </citation>
    <scope>NUCLEOTIDE SEQUENCE [LARGE SCALE GENOMIC DNA]</scope>
    <source>
        <strain evidence="4">FW-101-2B</strain>
    </source>
</reference>
<feature type="domain" description="Tape measure protein N-terminal" evidence="2">
    <location>
        <begin position="160"/>
        <end position="349"/>
    </location>
</feature>
<name>G7QC41_9BACT</name>
<sequence length="2222" mass="235478">MTNIGTIEAKIKAEGFPEFANDLKKVDATMEAFAGSTQKQFRRVELSVNEVAKMMGMSGQAFEDFRSKAMKSLAAVQGSKALETMARQCGFAKDEIEKMGRQMGLTEQSIAALTTKIFGLSAPIKSTQSSVSSLTSLITPLAGAIAGAFTLGAVSSFVQEIASAKMQFEAFDRTLKLVTGSQTGASLAMESIAETSNRLGLKLTDAADGYKLIAAAARGTTLEGAETTKTFEAVASSASVLGLSASDTNGILLALSQMISKGKVQAEELRGQLGERLPGAFQIAARAMGMTTGELDKLLSSGGLATETFLPRFTAELLKSGQGATDVGNSTQAAFNRMTNSWDSLKAALGETTAFGAAIAAVNAIGSAADTVANKIRSLSETLTATKQIEDYEKRAKALKDQLGDGQGISQKISAFEYETIPREDVLEEVRRMENAANELRQKISENARREIGKKNLAAINKQNEDNLAAEKKGQEAVLDSWASSADKGKSLWAQNRKDVLAAWGKAYKGEITNDAMSVLIDESNKKYAQGLEDLGKKGQKSANAAARYAERTSAYLEQAQDQYDQLEAQLGGDSLGAKVAAIEKRYDKAASAVRQAMIGAKGSTAELNATLEVMGKSKALEILAAQADAWKKSMSDAANMLGELGRLTGDPDAIYGASMTTAQAWEADQQKRIGAIADETEKEKQLGELRQVMAFKEVEAKRQAYEGVAAVSSEYWNAEKALLDVHLGVVKANAQDELAFRVYAAQQEDELRKKQLESESQYAGTFAETFSSRWSLAFGGYKSEMTKTKESWNQMSDSIISSTNGMIDGIAGGFGDMIRNIGNGTASIEDLWKNMLSRMLDAFASFVEDLVKQQLKDMVGGLFSGSATSGQRGGGLDLSNLLKGSSSSSSGSSAYDPTLFDKLGDRIGESSGDSFLQGLQSSGSGTSLLIGDAPDIGKGIGKGLTQYQDVWNATSSRWNQGGNEAWQNGSFSSATAATDSKYSWGGAVAGAGAVAGGAMGMVNSTSALSALGSGVMAAGGVMMMIPGLQVAGAVTAAVGGLVSLFGQENKKEIKKVAEGYNIGVTGGAVNASGVDFYSDGSTVSTGVTDPDVVRKVSEAFKDAAKNVTDFSKVLGFSTKEFVKNFNFPTMNITSDQLDGYIKNGTNAMAFSALDQSGLRGAFDAVAENGEVYIDEFSRLSKAYQTVGGYTEAYGYDLETLAGITQDSIDALRATNTQVAQGTLPAMLTMAAAMGATGDIMSVLASTATDTSVALNVTDEQLSKILQADYASQIEDAVGGEDAFKTIMGNLVKNTLDNIDAYKKQATYYTDKSNEAISDLKDPSVAIDSFWASFDAAMKRGLTVDEFEAWADASSWVNNFDTISDAITDFYNTIEKLGQSLQARTYKALGMDTASSASAQIASNRWELYDADKAGYDDATISAIAYTQELERQASIQDAMANAQSAVDDATGADKTASEVAKITSEFGDWIEAARILGASESQLATLRQQETATVQATYDALAEVMAEKASDAEIRLLKAQDNDYAASIYEKLENNAKELKEAMASNLYTAESYATLVAAQTAEVAALVKAQEDALTTQFETWQSNWAKLTARQYTVAGDDPMSTWTSLVQSQREEYAQAQKDGMSAEYLAQLVQVMAGERQTAWDDAQEAAWSKRMSDLNDQISKLKDSFSDLVDDLTEAANSFGSILDEQITLVGDLFDSAKSAQSAITSTIKDLTTGDLSPLSGADKTSSLAGQIATAYQQMTTAGRGAGQISAAATLESLATDYLDALRASGDSETYLAGYIDTVTKLNQAKAITGSDVNYYARMTDLLDAEKNIMAEILAELSKQTPDIQKLQGLKDASEATQSGIQDLYGDVTDNESSWRKAVEITLAQSGQTQDNIAKLLGTGGSVGTFLSAMTTFNTTSMPTYIGQITTLLAQIASVAGNITVTPPTVPVPGTPDVTTGGTTYTAEQTALATNLRALMSYANYGGSSSWTADQILPALSTYAAWGSQFGVTASNGFSVPSDAVGAYLYAKMADWNKDTGGTHTYLEVQNSIAGLYGSAANVLAHWLEFGYNEGVPFPNVDNVMYKTAQYYKNKATSLGINPYAAAKSMASTLGMSFSPSTSTLEAIAKAHYAAYGRAEGMIQPYALGGIAPGGSWGLVGEQGPEIVRFGATTAITPHSQTKNIMGDAFADLVAEIKSMKQQLYAAARETAKNTQKLARLADDWDANGLTTKAAQ</sequence>
<feature type="coiled-coil region" evidence="1">
    <location>
        <begin position="382"/>
        <end position="450"/>
    </location>
</feature>
<dbReference type="STRING" id="694327.DFW101_3489"/>
<accession>G7QC41</accession>
<dbReference type="HOGENOM" id="CLU_230980_0_0_7"/>
<dbReference type="OrthoDB" id="5461428at2"/>
<dbReference type="InterPro" id="IPR013491">
    <property type="entry name" value="Tape_meas_N"/>
</dbReference>
<dbReference type="NCBIfam" id="TIGR02675">
    <property type="entry name" value="tape_meas_nterm"/>
    <property type="match status" value="1"/>
</dbReference>
<keyword evidence="4" id="KW-1185">Reference proteome</keyword>
<dbReference type="eggNOG" id="COG3941">
    <property type="taxonomic scope" value="Bacteria"/>
</dbReference>
<organism evidence="3 4">
    <name type="scientific">Solidesulfovibrio carbinoliphilus subsp. oakridgensis</name>
    <dbReference type="NCBI Taxonomy" id="694327"/>
    <lineage>
        <taxon>Bacteria</taxon>
        <taxon>Pseudomonadati</taxon>
        <taxon>Thermodesulfobacteriota</taxon>
        <taxon>Desulfovibrionia</taxon>
        <taxon>Desulfovibrionales</taxon>
        <taxon>Desulfovibrionaceae</taxon>
        <taxon>Solidesulfovibrio</taxon>
    </lineage>
</organism>
<evidence type="ECO:0000256" key="1">
    <source>
        <dbReference type="SAM" id="Coils"/>
    </source>
</evidence>
<dbReference type="Proteomes" id="UP000004662">
    <property type="component" value="Chromosome"/>
</dbReference>
<dbReference type="Pfam" id="PF20155">
    <property type="entry name" value="TMP_3"/>
    <property type="match status" value="1"/>
</dbReference>
<protein>
    <submittedName>
        <fullName evidence="3">Phage tape measure protein</fullName>
    </submittedName>
</protein>
<dbReference type="RefSeq" id="WP_009182811.1">
    <property type="nucleotide sequence ID" value="NZ_CM001368.1"/>
</dbReference>
<evidence type="ECO:0000313" key="4">
    <source>
        <dbReference type="Proteomes" id="UP000004662"/>
    </source>
</evidence>
<evidence type="ECO:0000259" key="2">
    <source>
        <dbReference type="Pfam" id="PF20155"/>
    </source>
</evidence>
<evidence type="ECO:0000313" key="3">
    <source>
        <dbReference type="EMBL" id="EHJ49487.1"/>
    </source>
</evidence>
<feature type="coiled-coil region" evidence="1">
    <location>
        <begin position="1523"/>
        <end position="1550"/>
    </location>
</feature>
<proteinExistence type="predicted"/>
<gene>
    <name evidence="3" type="ORF">DFW101_3489</name>
</gene>